<dbReference type="PANTHER" id="PTHR38038">
    <property type="entry name" value="PENICILLIN-BINDING PROTEIN ACTIVATOR LPOA"/>
    <property type="match status" value="1"/>
</dbReference>
<dbReference type="SUPFAM" id="SSF53822">
    <property type="entry name" value="Periplasmic binding protein-like I"/>
    <property type="match status" value="1"/>
</dbReference>
<comment type="caution">
    <text evidence="2">The sequence shown here is derived from an EMBL/GenBank/DDBJ whole genome shotgun (WGS) entry which is preliminary data.</text>
</comment>
<sequence>KTLAVLLPLTGSYGPAGLAIERGLLASRYSEGSFDTPPVIRFYNTGSHVKGALDAYRRALRTHARWIVGPLLKPQVRALLARRPAVGVLALNDVGRSIPKPDRFYEFGLSPRDELHEIVDRLIRSTVFTAV</sequence>
<dbReference type="Gene3D" id="3.40.50.2300">
    <property type="match status" value="1"/>
</dbReference>
<dbReference type="InterPro" id="IPR028082">
    <property type="entry name" value="Peripla_BP_I"/>
</dbReference>
<name>T1BR90_9ZZZZ</name>
<dbReference type="PANTHER" id="PTHR38038:SF1">
    <property type="entry name" value="PENICILLIN-BINDING PROTEIN ACTIVATOR LPOA"/>
    <property type="match status" value="1"/>
</dbReference>
<feature type="non-terminal residue" evidence="2">
    <location>
        <position position="131"/>
    </location>
</feature>
<reference evidence="2" key="2">
    <citation type="journal article" date="2014" name="ISME J.">
        <title>Microbial stratification in low pH oxic and suboxic macroscopic growths along an acid mine drainage.</title>
        <authorList>
            <person name="Mendez-Garcia C."/>
            <person name="Mesa V."/>
            <person name="Sprenger R.R."/>
            <person name="Richter M."/>
            <person name="Diez M.S."/>
            <person name="Solano J."/>
            <person name="Bargiela R."/>
            <person name="Golyshina O.V."/>
            <person name="Manteca A."/>
            <person name="Ramos J.L."/>
            <person name="Gallego J.R."/>
            <person name="Llorente I."/>
            <person name="Martins Dos Santos V.A."/>
            <person name="Jensen O.N."/>
            <person name="Pelaez A.I."/>
            <person name="Sanchez J."/>
            <person name="Ferrer M."/>
        </authorList>
    </citation>
    <scope>NUCLEOTIDE SEQUENCE</scope>
</reference>
<gene>
    <name evidence="2" type="ORF">B1A_11824</name>
</gene>
<dbReference type="EMBL" id="AUZX01008498">
    <property type="protein sequence ID" value="EQD55749.1"/>
    <property type="molecule type" value="Genomic_DNA"/>
</dbReference>
<protein>
    <submittedName>
        <fullName evidence="2">LppC family lipoprotein</fullName>
    </submittedName>
</protein>
<evidence type="ECO:0000256" key="1">
    <source>
        <dbReference type="ARBA" id="ARBA00023136"/>
    </source>
</evidence>
<keyword evidence="1" id="KW-0472">Membrane</keyword>
<dbReference type="Pfam" id="PF04348">
    <property type="entry name" value="LppC"/>
    <property type="match status" value="1"/>
</dbReference>
<dbReference type="GO" id="GO:0030234">
    <property type="term" value="F:enzyme regulator activity"/>
    <property type="evidence" value="ECO:0007669"/>
    <property type="project" value="TreeGrafter"/>
</dbReference>
<accession>T1BR90</accession>
<evidence type="ECO:0000313" key="2">
    <source>
        <dbReference type="EMBL" id="EQD55749.1"/>
    </source>
</evidence>
<organism evidence="2">
    <name type="scientific">mine drainage metagenome</name>
    <dbReference type="NCBI Taxonomy" id="410659"/>
    <lineage>
        <taxon>unclassified sequences</taxon>
        <taxon>metagenomes</taxon>
        <taxon>ecological metagenomes</taxon>
    </lineage>
</organism>
<reference evidence="2" key="1">
    <citation type="submission" date="2013-08" db="EMBL/GenBank/DDBJ databases">
        <authorList>
            <person name="Mendez C."/>
            <person name="Richter M."/>
            <person name="Ferrer M."/>
            <person name="Sanchez J."/>
        </authorList>
    </citation>
    <scope>NUCLEOTIDE SEQUENCE</scope>
</reference>
<dbReference type="InterPro" id="IPR007443">
    <property type="entry name" value="LpoA"/>
</dbReference>
<dbReference type="GO" id="GO:0009252">
    <property type="term" value="P:peptidoglycan biosynthetic process"/>
    <property type="evidence" value="ECO:0007669"/>
    <property type="project" value="TreeGrafter"/>
</dbReference>
<feature type="non-terminal residue" evidence="2">
    <location>
        <position position="1"/>
    </location>
</feature>
<dbReference type="GO" id="GO:0031241">
    <property type="term" value="C:periplasmic side of cell outer membrane"/>
    <property type="evidence" value="ECO:0007669"/>
    <property type="project" value="TreeGrafter"/>
</dbReference>
<keyword evidence="2" id="KW-0449">Lipoprotein</keyword>
<dbReference type="AlphaFoldDB" id="T1BR90"/>
<proteinExistence type="predicted"/>